<sequence>MKNEHTSHPHSTGKEIKQKHPSTPMTREEDVQNSPDEKTDEDYPNFPHPPADKKTIKTQTKNPD</sequence>
<dbReference type="OrthoDB" id="680877at2"/>
<accession>A0A3E1NF93</accession>
<reference evidence="2 3" key="1">
    <citation type="submission" date="2018-08" db="EMBL/GenBank/DDBJ databases">
        <title>Chitinophagaceae sp. K23C18032701, a novel bacterium isolated from forest soil.</title>
        <authorList>
            <person name="Wang C."/>
        </authorList>
    </citation>
    <scope>NUCLEOTIDE SEQUENCE [LARGE SCALE GENOMIC DNA]</scope>
    <source>
        <strain evidence="2 3">K23C18032701</strain>
    </source>
</reference>
<evidence type="ECO:0000256" key="1">
    <source>
        <dbReference type="SAM" id="MobiDB-lite"/>
    </source>
</evidence>
<feature type="region of interest" description="Disordered" evidence="1">
    <location>
        <begin position="1"/>
        <end position="64"/>
    </location>
</feature>
<evidence type="ECO:0000313" key="2">
    <source>
        <dbReference type="EMBL" id="RFM26481.1"/>
    </source>
</evidence>
<gene>
    <name evidence="2" type="ORF">DXN05_19850</name>
</gene>
<dbReference type="RefSeq" id="WP_116849034.1">
    <property type="nucleotide sequence ID" value="NZ_QTJU01000009.1"/>
</dbReference>
<keyword evidence="3" id="KW-1185">Reference proteome</keyword>
<dbReference type="EMBL" id="QTJU01000009">
    <property type="protein sequence ID" value="RFM26481.1"/>
    <property type="molecule type" value="Genomic_DNA"/>
</dbReference>
<feature type="compositionally biased region" description="Basic and acidic residues" evidence="1">
    <location>
        <begin position="1"/>
        <end position="18"/>
    </location>
</feature>
<dbReference type="Proteomes" id="UP000261284">
    <property type="component" value="Unassembled WGS sequence"/>
</dbReference>
<dbReference type="AlphaFoldDB" id="A0A3E1NF93"/>
<protein>
    <submittedName>
        <fullName evidence="2">Uncharacterized protein</fullName>
    </submittedName>
</protein>
<proteinExistence type="predicted"/>
<name>A0A3E1NF93_9BACT</name>
<organism evidence="2 3">
    <name type="scientific">Deminuibacter soli</name>
    <dbReference type="NCBI Taxonomy" id="2291815"/>
    <lineage>
        <taxon>Bacteria</taxon>
        <taxon>Pseudomonadati</taxon>
        <taxon>Bacteroidota</taxon>
        <taxon>Chitinophagia</taxon>
        <taxon>Chitinophagales</taxon>
        <taxon>Chitinophagaceae</taxon>
        <taxon>Deminuibacter</taxon>
    </lineage>
</organism>
<evidence type="ECO:0000313" key="3">
    <source>
        <dbReference type="Proteomes" id="UP000261284"/>
    </source>
</evidence>
<comment type="caution">
    <text evidence="2">The sequence shown here is derived from an EMBL/GenBank/DDBJ whole genome shotgun (WGS) entry which is preliminary data.</text>
</comment>